<evidence type="ECO:0000313" key="2">
    <source>
        <dbReference type="EMBL" id="OIG74081.1"/>
    </source>
</evidence>
<dbReference type="AlphaFoldDB" id="A0A1S2FZZ3"/>
<dbReference type="Proteomes" id="UP000179937">
    <property type="component" value="Unassembled WGS sequence"/>
</dbReference>
<dbReference type="EMBL" id="LYKI01000009">
    <property type="protein sequence ID" value="OIG74081.1"/>
    <property type="molecule type" value="Genomic_DNA"/>
</dbReference>
<evidence type="ECO:0000256" key="1">
    <source>
        <dbReference type="SAM" id="Phobius"/>
    </source>
</evidence>
<feature type="transmembrane region" description="Helical" evidence="1">
    <location>
        <begin position="23"/>
        <end position="49"/>
    </location>
</feature>
<keyword evidence="1" id="KW-1133">Transmembrane helix</keyword>
<accession>A0A1S2FZZ3</accession>
<comment type="caution">
    <text evidence="2">The sequence shown here is derived from an EMBL/GenBank/DDBJ whole genome shotgun (WGS) entry which is preliminary data.</text>
</comment>
<reference evidence="2 3" key="1">
    <citation type="submission" date="2016-05" db="EMBL/GenBank/DDBJ databases">
        <title>The evolution of Acinetobacter baumannii in vivo.</title>
        <authorList>
            <person name="Hua X."/>
            <person name="Yu Y."/>
        </authorList>
    </citation>
    <scope>NUCLEOTIDE SEQUENCE [LARGE SCALE GENOMIC DNA]</scope>
    <source>
        <strain evidence="2 3">XH647</strain>
    </source>
</reference>
<evidence type="ECO:0000313" key="3">
    <source>
        <dbReference type="Proteomes" id="UP000179937"/>
    </source>
</evidence>
<organism evidence="2 3">
    <name type="scientific">Acinetobacter baumannii</name>
    <dbReference type="NCBI Taxonomy" id="470"/>
    <lineage>
        <taxon>Bacteria</taxon>
        <taxon>Pseudomonadati</taxon>
        <taxon>Pseudomonadota</taxon>
        <taxon>Gammaproteobacteria</taxon>
        <taxon>Moraxellales</taxon>
        <taxon>Moraxellaceae</taxon>
        <taxon>Acinetobacter</taxon>
        <taxon>Acinetobacter calcoaceticus/baumannii complex</taxon>
    </lineage>
</organism>
<proteinExistence type="predicted"/>
<name>A0A1S2FZZ3_ACIBA</name>
<protein>
    <submittedName>
        <fullName evidence="2">Uncharacterized protein</fullName>
    </submittedName>
</protein>
<keyword evidence="1" id="KW-0472">Membrane</keyword>
<gene>
    <name evidence="2" type="ORF">A7M90_16085</name>
</gene>
<sequence>MQENISIETKNFRNTKYISNGCLIIGFLCLFFPPFWIGAAILLVIGMATHMIKAGVQKKLDIFNEVWFFLTEELENSEENIDRYKYLIDQL</sequence>
<keyword evidence="1" id="KW-0812">Transmembrane</keyword>